<feature type="non-terminal residue" evidence="2">
    <location>
        <position position="1"/>
    </location>
</feature>
<feature type="transmembrane region" description="Helical" evidence="1">
    <location>
        <begin position="6"/>
        <end position="27"/>
    </location>
</feature>
<comment type="caution">
    <text evidence="2">The sequence shown here is derived from an EMBL/GenBank/DDBJ whole genome shotgun (WGS) entry which is preliminary data.</text>
</comment>
<keyword evidence="1" id="KW-0472">Membrane</keyword>
<evidence type="ECO:0000313" key="2">
    <source>
        <dbReference type="EMBL" id="EKC71569.1"/>
    </source>
</evidence>
<keyword evidence="1" id="KW-0812">Transmembrane</keyword>
<sequence>SALGSLNIAIIPIVLSISMICCVTFFIKKNYRNLLSY</sequence>
<reference evidence="2" key="1">
    <citation type="journal article" date="2013" name="Environ. Microbiol.">
        <title>Microbiota from the distal guts of lean and obese adolescents exhibit partial functional redundancy besides clear differences in community structure.</title>
        <authorList>
            <person name="Ferrer M."/>
            <person name="Ruiz A."/>
            <person name="Lanza F."/>
            <person name="Haange S.B."/>
            <person name="Oberbach A."/>
            <person name="Till H."/>
            <person name="Bargiela R."/>
            <person name="Campoy C."/>
            <person name="Segura M.T."/>
            <person name="Richter M."/>
            <person name="von Bergen M."/>
            <person name="Seifert J."/>
            <person name="Suarez A."/>
        </authorList>
    </citation>
    <scope>NUCLEOTIDE SEQUENCE</scope>
</reference>
<evidence type="ECO:0000256" key="1">
    <source>
        <dbReference type="SAM" id="Phobius"/>
    </source>
</evidence>
<dbReference type="AlphaFoldDB" id="K1TVC6"/>
<dbReference type="EMBL" id="AJWY01004728">
    <property type="protein sequence ID" value="EKC71569.1"/>
    <property type="molecule type" value="Genomic_DNA"/>
</dbReference>
<proteinExistence type="predicted"/>
<organism evidence="2">
    <name type="scientific">human gut metagenome</name>
    <dbReference type="NCBI Taxonomy" id="408170"/>
    <lineage>
        <taxon>unclassified sequences</taxon>
        <taxon>metagenomes</taxon>
        <taxon>organismal metagenomes</taxon>
    </lineage>
</organism>
<keyword evidence="1" id="KW-1133">Transmembrane helix</keyword>
<gene>
    <name evidence="2" type="ORF">LEA_07189</name>
</gene>
<accession>K1TVC6</accession>
<protein>
    <submittedName>
        <fullName evidence="2">Uncharacterized protein</fullName>
    </submittedName>
</protein>
<name>K1TVC6_9ZZZZ</name>